<sequence length="649" mass="75635">MHPRNVTHIIKRRIFVLIVFIIFATAFYLQFSNSIITLLEVKYKIPFQSPTYDVKQRYLIDTPNCQIPNWDPFDPSIRSLIHLVSEKDACKKKYSFLEVKSNAQLEVNEVTLQNSYNLSYTEISCNYQPILRDQGPPNKRTDDKFKFGSSKNLTFGMPLQEEFIIVRCFKETQLFHEEYIPLTPLIKRVEKKCKEKEEKLSNIDTLNVMMVGIDSVSKLNFIRHFRKTYSYLQTVLKPFELRGYNKIADNTFPNLTPLLTGFFVNHYWNKNKNKMFFDHLDFIWKEYSARGYRTLLAEDLPKFALYHCGRRRGFLNVPVDYYYRPFSLALVQSDAVTKNKQQCKHSQLEMDFLFDYIKQFTSTMQDKKYFAFAFSASLTHDVVNYAGFADTPSYELLQFLHNNGMLNKTIMIFFSDHGLRFGKIRKTFMGSIEDRMPFIFIIIPEWFQKKHPLITKNLRTNERRLTTPLDVHATLVHLLKFTGNRSGTLRETISSGKGISLFDEIPVNRSCNDAFIPSHCCVCKNQQKISVQDHVVVSAANILVDTLNEWLKEYSDKCAKLKTKIILDARVSTSENKYIFQGKTKNNLNTEYMITVIASPSKAVFEGTVKFNEQTKNLTVTGDVSRLNMYGNQSMCISDAQLKKFCFCK</sequence>
<keyword evidence="2" id="KW-1185">Reference proteome</keyword>
<accession>A0ABM1TSR4</accession>
<evidence type="ECO:0000313" key="2">
    <source>
        <dbReference type="Proteomes" id="UP000694941"/>
    </source>
</evidence>
<dbReference type="InterPro" id="IPR017850">
    <property type="entry name" value="Alkaline_phosphatase_core_sf"/>
</dbReference>
<protein>
    <submittedName>
        <fullName evidence="3">Uncharacterized protein LOC106474951</fullName>
    </submittedName>
</protein>
<dbReference type="RefSeq" id="XP_022258920.1">
    <property type="nucleotide sequence ID" value="XM_022403212.1"/>
</dbReference>
<proteinExistence type="predicted"/>
<reference evidence="3" key="1">
    <citation type="submission" date="2025-08" db="UniProtKB">
        <authorList>
            <consortium name="RefSeq"/>
        </authorList>
    </citation>
    <scope>IDENTIFICATION</scope>
    <source>
        <tissue evidence="3">Muscle</tissue>
    </source>
</reference>
<dbReference type="PANTHER" id="PTHR10974:SF1">
    <property type="entry name" value="FI08016P-RELATED"/>
    <property type="match status" value="1"/>
</dbReference>
<evidence type="ECO:0000313" key="3">
    <source>
        <dbReference type="RefSeq" id="XP_022258920.1"/>
    </source>
</evidence>
<keyword evidence="1" id="KW-0812">Transmembrane</keyword>
<dbReference type="Proteomes" id="UP000694941">
    <property type="component" value="Unplaced"/>
</dbReference>
<dbReference type="Pfam" id="PF02995">
    <property type="entry name" value="DUF229"/>
    <property type="match status" value="1"/>
</dbReference>
<keyword evidence="1" id="KW-0472">Membrane</keyword>
<evidence type="ECO:0000256" key="1">
    <source>
        <dbReference type="SAM" id="Phobius"/>
    </source>
</evidence>
<dbReference type="CDD" id="cd16021">
    <property type="entry name" value="ALP_like"/>
    <property type="match status" value="1"/>
</dbReference>
<feature type="transmembrane region" description="Helical" evidence="1">
    <location>
        <begin position="12"/>
        <end position="31"/>
    </location>
</feature>
<keyword evidence="1" id="KW-1133">Transmembrane helix</keyword>
<name>A0ABM1TSR4_LIMPO</name>
<dbReference type="GeneID" id="106474951"/>
<dbReference type="SUPFAM" id="SSF53649">
    <property type="entry name" value="Alkaline phosphatase-like"/>
    <property type="match status" value="1"/>
</dbReference>
<dbReference type="PANTHER" id="PTHR10974">
    <property type="entry name" value="FI08016P-RELATED"/>
    <property type="match status" value="1"/>
</dbReference>
<dbReference type="Gene3D" id="3.40.720.10">
    <property type="entry name" value="Alkaline Phosphatase, subunit A"/>
    <property type="match status" value="1"/>
</dbReference>
<gene>
    <name evidence="3" type="primary">LOC106474951</name>
</gene>
<organism evidence="2 3">
    <name type="scientific">Limulus polyphemus</name>
    <name type="common">Atlantic horseshoe crab</name>
    <dbReference type="NCBI Taxonomy" id="6850"/>
    <lineage>
        <taxon>Eukaryota</taxon>
        <taxon>Metazoa</taxon>
        <taxon>Ecdysozoa</taxon>
        <taxon>Arthropoda</taxon>
        <taxon>Chelicerata</taxon>
        <taxon>Merostomata</taxon>
        <taxon>Xiphosura</taxon>
        <taxon>Limulidae</taxon>
        <taxon>Limulus</taxon>
    </lineage>
</organism>
<dbReference type="InterPro" id="IPR004245">
    <property type="entry name" value="DUF229"/>
</dbReference>